<dbReference type="EMBL" id="JAHRHJ020000007">
    <property type="protein sequence ID" value="KAH9307701.1"/>
    <property type="molecule type" value="Genomic_DNA"/>
</dbReference>
<sequence length="357" mass="40322">LIMSRSKYAETACGLIAERFRVRSSTQWIFPFSTSFHREMANLAYEEIVVPAEEEKNGGVLKNDGSCRAIILHGLMGSGRNWRNFARQLASSVLEKCPENSTGWRMVAVDLRNHGQSAGREGFVPPHDITAAARDVADLIKVEKWSWPDVVIGHSMGGKVALQFAESCYQGAYGQHIMLPKQLWVLDSVPGEVITDNSDGEVERVLRSLKTLPNPIPSRRWFVEHMMNLGFSKTLSDWLASNLKRVGTSMEEATWVFDLEGIFEMFQSYREKSYWSLLQHPPRGLDISIVRAEKSDRWHPSVLSQLESIANKEENADTGRVFFHVLKNAGHWLHIDNPKGLIDIMAPSLTSLQNSRD</sequence>
<comment type="caution">
    <text evidence="4">The sequence shown here is derived from an EMBL/GenBank/DDBJ whole genome shotgun (WGS) entry which is preliminary data.</text>
</comment>
<dbReference type="PANTHER" id="PTHR43248:SF3">
    <property type="entry name" value="AB HYDROLASE-1 DOMAIN-CONTAINING PROTEIN"/>
    <property type="match status" value="1"/>
</dbReference>
<dbReference type="PANTHER" id="PTHR43248">
    <property type="entry name" value="2-SUCCINYL-6-HYDROXY-2,4-CYCLOHEXADIENE-1-CARBOXYLATE SYNTHASE"/>
    <property type="match status" value="1"/>
</dbReference>
<accession>A0AA38KNQ7</accession>
<dbReference type="Pfam" id="PF12697">
    <property type="entry name" value="Abhydrolase_6"/>
    <property type="match status" value="1"/>
</dbReference>
<organism evidence="4 5">
    <name type="scientific">Taxus chinensis</name>
    <name type="common">Chinese yew</name>
    <name type="synonym">Taxus wallichiana var. chinensis</name>
    <dbReference type="NCBI Taxonomy" id="29808"/>
    <lineage>
        <taxon>Eukaryota</taxon>
        <taxon>Viridiplantae</taxon>
        <taxon>Streptophyta</taxon>
        <taxon>Embryophyta</taxon>
        <taxon>Tracheophyta</taxon>
        <taxon>Spermatophyta</taxon>
        <taxon>Pinopsida</taxon>
        <taxon>Pinidae</taxon>
        <taxon>Conifers II</taxon>
        <taxon>Cupressales</taxon>
        <taxon>Taxaceae</taxon>
        <taxon>Taxus</taxon>
    </lineage>
</organism>
<feature type="domain" description="AB hydrolase-1" evidence="3">
    <location>
        <begin position="70"/>
        <end position="343"/>
    </location>
</feature>
<evidence type="ECO:0000256" key="1">
    <source>
        <dbReference type="ARBA" id="ARBA00010088"/>
    </source>
</evidence>
<evidence type="ECO:0000256" key="2">
    <source>
        <dbReference type="ARBA" id="ARBA00022801"/>
    </source>
</evidence>
<gene>
    <name evidence="4" type="ORF">KI387_035612</name>
</gene>
<dbReference type="OMA" id="QETWAFN"/>
<evidence type="ECO:0000259" key="3">
    <source>
        <dbReference type="Pfam" id="PF12697"/>
    </source>
</evidence>
<dbReference type="Gene3D" id="3.40.50.1820">
    <property type="entry name" value="alpha/beta hydrolase"/>
    <property type="match status" value="1"/>
</dbReference>
<dbReference type="GO" id="GO:0016787">
    <property type="term" value="F:hydrolase activity"/>
    <property type="evidence" value="ECO:0007669"/>
    <property type="project" value="UniProtKB-KW"/>
</dbReference>
<keyword evidence="5" id="KW-1185">Reference proteome</keyword>
<dbReference type="Proteomes" id="UP000824469">
    <property type="component" value="Unassembled WGS sequence"/>
</dbReference>
<evidence type="ECO:0000313" key="4">
    <source>
        <dbReference type="EMBL" id="KAH9307701.1"/>
    </source>
</evidence>
<proteinExistence type="inferred from homology"/>
<dbReference type="InterPro" id="IPR051601">
    <property type="entry name" value="Serine_prot/Carboxylest_S33"/>
</dbReference>
<feature type="non-terminal residue" evidence="4">
    <location>
        <position position="1"/>
    </location>
</feature>
<dbReference type="InterPro" id="IPR000073">
    <property type="entry name" value="AB_hydrolase_1"/>
</dbReference>
<dbReference type="SUPFAM" id="SSF53474">
    <property type="entry name" value="alpha/beta-Hydrolases"/>
    <property type="match status" value="1"/>
</dbReference>
<name>A0AA38KNQ7_TAXCH</name>
<reference evidence="4 5" key="1">
    <citation type="journal article" date="2021" name="Nat. Plants">
        <title>The Taxus genome provides insights into paclitaxel biosynthesis.</title>
        <authorList>
            <person name="Xiong X."/>
            <person name="Gou J."/>
            <person name="Liao Q."/>
            <person name="Li Y."/>
            <person name="Zhou Q."/>
            <person name="Bi G."/>
            <person name="Li C."/>
            <person name="Du R."/>
            <person name="Wang X."/>
            <person name="Sun T."/>
            <person name="Guo L."/>
            <person name="Liang H."/>
            <person name="Lu P."/>
            <person name="Wu Y."/>
            <person name="Zhang Z."/>
            <person name="Ro D.K."/>
            <person name="Shang Y."/>
            <person name="Huang S."/>
            <person name="Yan J."/>
        </authorList>
    </citation>
    <scope>NUCLEOTIDE SEQUENCE [LARGE SCALE GENOMIC DNA]</scope>
    <source>
        <strain evidence="4">Ta-2019</strain>
    </source>
</reference>
<keyword evidence="2" id="KW-0378">Hydrolase</keyword>
<evidence type="ECO:0000313" key="5">
    <source>
        <dbReference type="Proteomes" id="UP000824469"/>
    </source>
</evidence>
<dbReference type="InterPro" id="IPR029058">
    <property type="entry name" value="AB_hydrolase_fold"/>
</dbReference>
<dbReference type="AlphaFoldDB" id="A0AA38KNQ7"/>
<protein>
    <recommendedName>
        <fullName evidence="3">AB hydrolase-1 domain-containing protein</fullName>
    </recommendedName>
</protein>
<comment type="similarity">
    <text evidence="1">Belongs to the peptidase S33 family.</text>
</comment>